<dbReference type="EMBL" id="UZAL01002417">
    <property type="protein sequence ID" value="VDO82899.1"/>
    <property type="molecule type" value="Genomic_DNA"/>
</dbReference>
<keyword evidence="2" id="KW-1185">Reference proteome</keyword>
<accession>A0A3P7YZ85</accession>
<proteinExistence type="predicted"/>
<dbReference type="AlphaFoldDB" id="A0A3P7YZ85"/>
<reference evidence="1 2" key="1">
    <citation type="submission" date="2018-11" db="EMBL/GenBank/DDBJ databases">
        <authorList>
            <consortium name="Pathogen Informatics"/>
        </authorList>
    </citation>
    <scope>NUCLEOTIDE SEQUENCE [LARGE SCALE GENOMIC DNA]</scope>
    <source>
        <strain>Denwood</strain>
        <strain evidence="2">Zambia</strain>
    </source>
</reference>
<gene>
    <name evidence="1" type="ORF">SMTD_LOCUS1941</name>
</gene>
<name>A0A3P7YZ85_9TREM</name>
<evidence type="ECO:0000313" key="1">
    <source>
        <dbReference type="EMBL" id="VDO82899.1"/>
    </source>
</evidence>
<protein>
    <submittedName>
        <fullName evidence="1">Uncharacterized protein</fullName>
    </submittedName>
</protein>
<evidence type="ECO:0000313" key="2">
    <source>
        <dbReference type="Proteomes" id="UP000269396"/>
    </source>
</evidence>
<sequence length="49" mass="5648">MTSVEDCWKKVRNGQTKTCHQSLKSLTCGVSHVGRCRLLCWGPRDYHNQ</sequence>
<dbReference type="Proteomes" id="UP000269396">
    <property type="component" value="Unassembled WGS sequence"/>
</dbReference>
<organism evidence="1 2">
    <name type="scientific">Schistosoma mattheei</name>
    <dbReference type="NCBI Taxonomy" id="31246"/>
    <lineage>
        <taxon>Eukaryota</taxon>
        <taxon>Metazoa</taxon>
        <taxon>Spiralia</taxon>
        <taxon>Lophotrochozoa</taxon>
        <taxon>Platyhelminthes</taxon>
        <taxon>Trematoda</taxon>
        <taxon>Digenea</taxon>
        <taxon>Strigeidida</taxon>
        <taxon>Schistosomatoidea</taxon>
        <taxon>Schistosomatidae</taxon>
        <taxon>Schistosoma</taxon>
    </lineage>
</organism>